<evidence type="ECO:0000313" key="2">
    <source>
        <dbReference type="EMBL" id="AHG89052.1"/>
    </source>
</evidence>
<proteinExistence type="predicted"/>
<dbReference type="Proteomes" id="UP000019151">
    <property type="component" value="Chromosome"/>
</dbReference>
<reference evidence="2 3" key="1">
    <citation type="journal article" date="2014" name="Genome Announc.">
        <title>Genome Sequence and Methylome of Soil Bacterium Gemmatirosa kalamazoonensis KBS708T, a Member of the Rarely Cultivated Gemmatimonadetes Phylum.</title>
        <authorList>
            <person name="Debruyn J.M."/>
            <person name="Radosevich M."/>
            <person name="Wommack K.E."/>
            <person name="Polson S.W."/>
            <person name="Hauser L.J."/>
            <person name="Fawaz M.N."/>
            <person name="Korlach J."/>
            <person name="Tsai Y.C."/>
        </authorList>
    </citation>
    <scope>NUCLEOTIDE SEQUENCE [LARGE SCALE GENOMIC DNA]</scope>
    <source>
        <strain evidence="2 3">KBS708</strain>
    </source>
</reference>
<feature type="region of interest" description="Disordered" evidence="1">
    <location>
        <begin position="56"/>
        <end position="98"/>
    </location>
</feature>
<gene>
    <name evidence="2" type="ORF">J421_1515</name>
</gene>
<name>W0RF30_9BACT</name>
<dbReference type="Gene3D" id="3.40.390.10">
    <property type="entry name" value="Collagenase (Catalytic Domain)"/>
    <property type="match status" value="1"/>
</dbReference>
<protein>
    <submittedName>
        <fullName evidence="2">Uncharacterized protein</fullName>
    </submittedName>
</protein>
<accession>W0RF30</accession>
<dbReference type="Gene3D" id="2.60.40.1080">
    <property type="match status" value="1"/>
</dbReference>
<dbReference type="OrthoDB" id="2942003at2"/>
<dbReference type="STRING" id="861299.J421_1515"/>
<organism evidence="2 3">
    <name type="scientific">Gemmatirosa kalamazoonensis</name>
    <dbReference type="NCBI Taxonomy" id="861299"/>
    <lineage>
        <taxon>Bacteria</taxon>
        <taxon>Pseudomonadati</taxon>
        <taxon>Gemmatimonadota</taxon>
        <taxon>Gemmatimonadia</taxon>
        <taxon>Gemmatimonadales</taxon>
        <taxon>Gemmatimonadaceae</taxon>
        <taxon>Gemmatirosa</taxon>
    </lineage>
</organism>
<dbReference type="SUPFAM" id="SSF55486">
    <property type="entry name" value="Metalloproteases ('zincins'), catalytic domain"/>
    <property type="match status" value="1"/>
</dbReference>
<dbReference type="GO" id="GO:0008237">
    <property type="term" value="F:metallopeptidase activity"/>
    <property type="evidence" value="ECO:0007669"/>
    <property type="project" value="InterPro"/>
</dbReference>
<evidence type="ECO:0000256" key="1">
    <source>
        <dbReference type="SAM" id="MobiDB-lite"/>
    </source>
</evidence>
<dbReference type="AlphaFoldDB" id="W0RF30"/>
<dbReference type="EMBL" id="CP007128">
    <property type="protein sequence ID" value="AHG89052.1"/>
    <property type="molecule type" value="Genomic_DNA"/>
</dbReference>
<evidence type="ECO:0000313" key="3">
    <source>
        <dbReference type="Proteomes" id="UP000019151"/>
    </source>
</evidence>
<sequence>MRFLAASIALAACAPSRPAPGDTTALGRALGALRRSVVGERSAPETMTVAMRRDSLRLGTRGGSPPFAHGATRDSSPPYHSSADRIPTTADSAYGDPADWPTRVIPFTSTTAPAITIWLGDTLRLDAPPVPDGTPPSIARDLRWTSMEPSVATVAAGTVTPRAPGTASIVAWRRVGETVTPLVVRPAIRGRVVAADDSPVRARVVARVGRWTDSAWTGPGGWFVLRPDRPLDGAATVRVVPDDPAIHAAALDDTPLDRLADVDVVLLPTRWRIAAGTYAGTTVPIRPSIASSRLRDALRLWHLARVGRGGAPDAGEAVGWAAERLPLKLAFDHDARGGPIARADSVAFWRAAEQLQRDLGMSVFVPATVPAGDADFAGIVVTLDPRIRAEGLTTAGWNGDGDLYDAVVAMRTRALLADPGVVTHELLHALGVGHAPYGLPSVMHPVGDASTTRATAEDVAYAQLLYAVRARSRTGRTLVGIESADESAPARRP</sequence>
<dbReference type="RefSeq" id="WP_025410567.1">
    <property type="nucleotide sequence ID" value="NZ_CP007128.1"/>
</dbReference>
<dbReference type="HOGENOM" id="CLU_552930_0_0_0"/>
<dbReference type="KEGG" id="gba:J421_1515"/>
<keyword evidence="3" id="KW-1185">Reference proteome</keyword>
<dbReference type="InterPro" id="IPR024079">
    <property type="entry name" value="MetalloPept_cat_dom_sf"/>
</dbReference>
<dbReference type="InParanoid" id="W0RF30"/>